<feature type="domain" description="DUF2264" evidence="2">
    <location>
        <begin position="363"/>
        <end position="553"/>
    </location>
</feature>
<dbReference type="Pfam" id="PF10022">
    <property type="entry name" value="DUF2264"/>
    <property type="match status" value="1"/>
</dbReference>
<dbReference type="InterPro" id="IPR049349">
    <property type="entry name" value="DUF2264_N"/>
</dbReference>
<proteinExistence type="predicted"/>
<accession>A0A9W6G974</accession>
<dbReference type="EMBL" id="BSDT01000001">
    <property type="protein sequence ID" value="GLI43625.1"/>
    <property type="molecule type" value="Genomic_DNA"/>
</dbReference>
<comment type="caution">
    <text evidence="3">The sequence shown here is derived from an EMBL/GenBank/DDBJ whole genome shotgun (WGS) entry which is preliminary data.</text>
</comment>
<dbReference type="Pfam" id="PF20938">
    <property type="entry name" value="DUF2264_C"/>
    <property type="match status" value="1"/>
</dbReference>
<sequence>MTSPLRTFGPLDHSRTGWASAALAIGRPAAELAAAGPDATPVTMSNHSHAEDWFELLTRPLWGLAAAKDAVPDDLWASLAATLARAVDPEDPWYVGDAANGGQRIVEAAAVGWAFALAPEKLWDPLDPKAKDKLAAWLQGAYNGPVADMNWHYFPVFAGHGLKRLGIAHDPAVANGHLERMGDFALGDAVFEDGPGGRVDYYNPFAFHTYALLHYKLAGDDRYVANASAFARKFRSWFSADGAAVPYGRSLGYRFAQGCLWGALAAADVEAVPWAEAAGFSRRHLEWWWDKPILDPEGRLTVGYAYPNNAVAEQYLTAGSPWWATKIFAGLLAPADHPFWTVEAALPGPVVEPHKAARAVHVRDRGGHVTRLNGQAWVPWARTGEAAYGKLAYSTLAGFSHATGGPGLESAVPDGALLLSEDGRHWRGREDSDEGSIDEKGVLTVNWQPWEDVTITTSLEAAVDGWHARVHVIETERVLHTAEGGWCVPKAGHVSEVDDSHVVVASAGLRSELIDSTGERKAALIEPMPGTHLYWPATVLPVLRGVLEPGKHVLKSLIYIGTEA</sequence>
<dbReference type="PIRSF" id="PIRSF014753">
    <property type="entry name" value="UCP014753"/>
    <property type="match status" value="1"/>
</dbReference>
<dbReference type="AlphaFoldDB" id="A0A9W6G974"/>
<evidence type="ECO:0000313" key="3">
    <source>
        <dbReference type="EMBL" id="GLI43625.1"/>
    </source>
</evidence>
<dbReference type="PANTHER" id="PTHR35339:SF4">
    <property type="entry name" value="LINALOOL DEHYDRATASE_ISOMERASE DOMAIN-CONTAINING PROTEIN"/>
    <property type="match status" value="1"/>
</dbReference>
<evidence type="ECO:0000259" key="2">
    <source>
        <dbReference type="Pfam" id="PF20938"/>
    </source>
</evidence>
<dbReference type="RefSeq" id="WP_270116861.1">
    <property type="nucleotide sequence ID" value="NZ_BAAAOL010000017.1"/>
</dbReference>
<keyword evidence="4" id="KW-1185">Reference proteome</keyword>
<dbReference type="PANTHER" id="PTHR35339">
    <property type="entry name" value="LINALOOL DEHYDRATASE_ISOMERASE DOMAIN-CONTAINING PROTEIN"/>
    <property type="match status" value="1"/>
</dbReference>
<dbReference type="InterPro" id="IPR049237">
    <property type="entry name" value="DUF2264_C"/>
</dbReference>
<feature type="domain" description="DUF2264" evidence="1">
    <location>
        <begin position="15"/>
        <end position="344"/>
    </location>
</feature>
<dbReference type="Proteomes" id="UP001144313">
    <property type="component" value="Unassembled WGS sequence"/>
</dbReference>
<evidence type="ECO:0008006" key="5">
    <source>
        <dbReference type="Google" id="ProtNLM"/>
    </source>
</evidence>
<organism evidence="3 4">
    <name type="scientific">Glycomyces algeriensis</name>
    <dbReference type="NCBI Taxonomy" id="256037"/>
    <lineage>
        <taxon>Bacteria</taxon>
        <taxon>Bacillati</taxon>
        <taxon>Actinomycetota</taxon>
        <taxon>Actinomycetes</taxon>
        <taxon>Glycomycetales</taxon>
        <taxon>Glycomycetaceae</taxon>
        <taxon>Glycomyces</taxon>
    </lineage>
</organism>
<gene>
    <name evidence="3" type="ORF">GALLR39Z86_34750</name>
</gene>
<evidence type="ECO:0000313" key="4">
    <source>
        <dbReference type="Proteomes" id="UP001144313"/>
    </source>
</evidence>
<protein>
    <recommendedName>
        <fullName evidence="5">DUF2264 domain-containing protein</fullName>
    </recommendedName>
</protein>
<name>A0A9W6G974_9ACTN</name>
<dbReference type="InterPro" id="IPR016624">
    <property type="entry name" value="UCP014753"/>
</dbReference>
<evidence type="ECO:0000259" key="1">
    <source>
        <dbReference type="Pfam" id="PF10022"/>
    </source>
</evidence>
<reference evidence="3" key="1">
    <citation type="submission" date="2022-12" db="EMBL/GenBank/DDBJ databases">
        <title>Reference genome sequencing for broad-spectrum identification of bacterial and archaeal isolates by mass spectrometry.</title>
        <authorList>
            <person name="Sekiguchi Y."/>
            <person name="Tourlousse D.M."/>
        </authorList>
    </citation>
    <scope>NUCLEOTIDE SEQUENCE</scope>
    <source>
        <strain evidence="3">LLR39Z86</strain>
    </source>
</reference>